<evidence type="ECO:0000313" key="5">
    <source>
        <dbReference type="Proteomes" id="UP000199207"/>
    </source>
</evidence>
<feature type="domain" description="Protein kinase" evidence="2">
    <location>
        <begin position="224"/>
        <end position="500"/>
    </location>
</feature>
<sequence>MTPAARSSVPKPGPPPRKERWFQPRRSGYRWEQEGLDHIRRLMPQAEPYRAWATFQFTGASGRVNECDLLIVVPGGLYLLELKGHPGRLVNHGDTWQFHGDRVRTLKNPLHLTDLKTKELKSRLERAARATGKDPRRVPFIKPAVFLHDPTLRSELDEFQRPGVFGLNDGASGLPRVWDDLLGLPPERESRRITPQTGQLVEALMKHIGISHSTAHLRYGDDWRLQPGVLDAGPGWEDRLAARDDGLVRERGRVRIYLAGEAASEQQRLKVDRAARREYQVLQGINHRGIVQAVQIREHRGGPAILFRHRESDLRLDAYLDAYGGRLTADDRLNLVRQLGEAVRYAHNRSLYHRALAARSVYVSAKEDGSDPVLRIADWQTAARDFDTTHLRSLGDTPLDAGLIADTARVYLAPETDQEFADPVDLDVFGLGSLSYLLLTGRPPADRRSALIDRLAAEGGLHPYAIADGISSALDDLVFQATRPDVQDRLPSADDFLRLLDKAEEDATPPEEPGASLPDPLTVQPGRPIDDRWTVVRVLGTGATARAVLVRPTDQHEGDDEHGDGAGRPEPPRVFKIALDREKDARLYAEAAALKEVGGDRIVKLLEEPRELGGRTLLEIEYAGGFRSAGDREPVSLGSRLRGEGRLSYDQLERFGNDLFHALDSLAARGVRHRDIKPDNLGLFKRSDGSWQLMLFDFSLADAPDKDIQAGTRGYLDPFLGSSRRSRYDDHAERYAAAVTLHEMASGERPVWGDGRSAPLTVPDAQLSLSDELFEPALRDGLTRFFERALHRDVEHRFDSLQQMWDAWRQIFRTADSARPATTPATVGANAVDIEDAREQAAAAATLDTPLDAAGLSPRAVSVAGALGATDVRGLLAVQPHVISRARGAGAVVRKELNRRHRQWSAALRQRPAAKPAAESVRTGGTADAGADGYGSIDELAARLTPSGEGRRSRPRPDVVLATLQLPGAAPLETWPAQTSIAKALNISQATVSKHQQAALEQWAALPWLRQVRDELVEILTAQGRVMTAEELAAELRARHGAGADSPAQTLARALAVVRAAAETEARKRDEEPLHDAQDGDTSGTGTEAVARLAVLRRGGRVLLALEDRPGADEPTPAELADYAAGLGELAADLAARDPLPGRATVVRELRTVPAPDGMAPLADTRLVTLAAAVAERVAVSRRLEVFPRDLPLPRALRISQAPAGVRPGTGISVEELLTRVRARFPGLEGLEELTYVELQEALAEAQFPLTYDIQRKRFMPARSGAGSSRPHSEVSEPTRTSVLVRASQADVAAGRDPRQVLRLKLETALRRGGFLALTLKGADLRGTARHLADRFDVLPVSLGDEFLTALRELAEEQGVRWQALLKADARLTASGELGAALASYTRAATQRLADRLTSRAEAAGPRTVLFLHNAGLLARYWEGGGRELVARLQQLARRPSDTPHGLWLLLPMDDPRAAPTLDGRTVEVVDRDTEWVVLDRLFLKDLEKPSAQARAGARTQAPAEAQPEVRTAARTASRTADAAGPAG</sequence>
<dbReference type="Gene3D" id="1.10.510.10">
    <property type="entry name" value="Transferase(Phosphotransferase) domain 1"/>
    <property type="match status" value="2"/>
</dbReference>
<gene>
    <name evidence="4" type="ORF">SAMN05421773_11549</name>
</gene>
<dbReference type="InterPro" id="IPR011009">
    <property type="entry name" value="Kinase-like_dom_sf"/>
</dbReference>
<evidence type="ECO:0000313" key="4">
    <source>
        <dbReference type="EMBL" id="SFD43495.1"/>
    </source>
</evidence>
<dbReference type="PROSITE" id="PS50965">
    <property type="entry name" value="NERD"/>
    <property type="match status" value="1"/>
</dbReference>
<reference evidence="4 5" key="1">
    <citation type="submission" date="2016-10" db="EMBL/GenBank/DDBJ databases">
        <authorList>
            <person name="de Groot N.N."/>
        </authorList>
    </citation>
    <scope>NUCLEOTIDE SEQUENCE [LARGE SCALE GENOMIC DNA]</scope>
    <source>
        <strain evidence="4 5">CGMCC 4.5739</strain>
    </source>
</reference>
<feature type="region of interest" description="Disordered" evidence="1">
    <location>
        <begin position="1262"/>
        <end position="1281"/>
    </location>
</feature>
<feature type="region of interest" description="Disordered" evidence="1">
    <location>
        <begin position="505"/>
        <end position="526"/>
    </location>
</feature>
<evidence type="ECO:0000256" key="1">
    <source>
        <dbReference type="SAM" id="MobiDB-lite"/>
    </source>
</evidence>
<feature type="region of interest" description="Disordered" evidence="1">
    <location>
        <begin position="552"/>
        <end position="572"/>
    </location>
</feature>
<feature type="region of interest" description="Disordered" evidence="1">
    <location>
        <begin position="908"/>
        <end position="932"/>
    </location>
</feature>
<feature type="compositionally biased region" description="Basic and acidic residues" evidence="1">
    <location>
        <begin position="563"/>
        <end position="572"/>
    </location>
</feature>
<evidence type="ECO:0000259" key="3">
    <source>
        <dbReference type="PROSITE" id="PS50965"/>
    </source>
</evidence>
<dbReference type="InterPro" id="IPR011528">
    <property type="entry name" value="NERD"/>
</dbReference>
<protein>
    <submittedName>
        <fullName evidence="4">Serine/threonine protein kinase</fullName>
    </submittedName>
</protein>
<dbReference type="GO" id="GO:0004674">
    <property type="term" value="F:protein serine/threonine kinase activity"/>
    <property type="evidence" value="ECO:0007669"/>
    <property type="project" value="UniProtKB-KW"/>
</dbReference>
<keyword evidence="4" id="KW-0418">Kinase</keyword>
<dbReference type="STRING" id="910347.SAMN05421773_11549"/>
<feature type="region of interest" description="Disordered" evidence="1">
    <location>
        <begin position="1492"/>
        <end position="1528"/>
    </location>
</feature>
<feature type="region of interest" description="Disordered" evidence="1">
    <location>
        <begin position="1063"/>
        <end position="1087"/>
    </location>
</feature>
<feature type="compositionally biased region" description="Low complexity" evidence="1">
    <location>
        <begin position="1511"/>
        <end position="1528"/>
    </location>
</feature>
<dbReference type="EMBL" id="FOLM01000015">
    <property type="protein sequence ID" value="SFD43495.1"/>
    <property type="molecule type" value="Genomic_DNA"/>
</dbReference>
<evidence type="ECO:0000259" key="2">
    <source>
        <dbReference type="PROSITE" id="PS50011"/>
    </source>
</evidence>
<organism evidence="4 5">
    <name type="scientific">Streptomyces aidingensis</name>
    <dbReference type="NCBI Taxonomy" id="910347"/>
    <lineage>
        <taxon>Bacteria</taxon>
        <taxon>Bacillati</taxon>
        <taxon>Actinomycetota</taxon>
        <taxon>Actinomycetes</taxon>
        <taxon>Kitasatosporales</taxon>
        <taxon>Streptomycetaceae</taxon>
        <taxon>Streptomyces</taxon>
    </lineage>
</organism>
<dbReference type="InterPro" id="IPR049832">
    <property type="entry name" value="BREX_PglW"/>
</dbReference>
<dbReference type="Pfam" id="PF08378">
    <property type="entry name" value="NERD"/>
    <property type="match status" value="1"/>
</dbReference>
<dbReference type="SUPFAM" id="SSF56112">
    <property type="entry name" value="Protein kinase-like (PK-like)"/>
    <property type="match status" value="2"/>
</dbReference>
<dbReference type="PROSITE" id="PS50011">
    <property type="entry name" value="PROTEIN_KINASE_DOM"/>
    <property type="match status" value="2"/>
</dbReference>
<dbReference type="PANTHER" id="PTHR24347">
    <property type="entry name" value="SERINE/THREONINE-PROTEIN KINASE"/>
    <property type="match status" value="1"/>
</dbReference>
<feature type="domain" description="Protein kinase" evidence="2">
    <location>
        <begin position="533"/>
        <end position="809"/>
    </location>
</feature>
<dbReference type="InterPro" id="IPR000719">
    <property type="entry name" value="Prot_kinase_dom"/>
</dbReference>
<feature type="region of interest" description="Disordered" evidence="1">
    <location>
        <begin position="1"/>
        <end position="21"/>
    </location>
</feature>
<keyword evidence="5" id="KW-1185">Reference proteome</keyword>
<dbReference type="NCBIfam" id="NF033442">
    <property type="entry name" value="BREX_PglW"/>
    <property type="match status" value="1"/>
</dbReference>
<dbReference type="SMART" id="SM00220">
    <property type="entry name" value="S_TKc"/>
    <property type="match status" value="1"/>
</dbReference>
<feature type="compositionally biased region" description="Basic and acidic residues" evidence="1">
    <location>
        <begin position="1063"/>
        <end position="1078"/>
    </location>
</feature>
<dbReference type="Proteomes" id="UP000199207">
    <property type="component" value="Unassembled WGS sequence"/>
</dbReference>
<proteinExistence type="predicted"/>
<keyword evidence="4" id="KW-0723">Serine/threonine-protein kinase</keyword>
<dbReference type="GO" id="GO:0005524">
    <property type="term" value="F:ATP binding"/>
    <property type="evidence" value="ECO:0007669"/>
    <property type="project" value="InterPro"/>
</dbReference>
<accession>A0A1I1SAH2</accession>
<dbReference type="RefSeq" id="WP_245834429.1">
    <property type="nucleotide sequence ID" value="NZ_FOLM01000015.1"/>
</dbReference>
<name>A0A1I1SAH2_9ACTN</name>
<keyword evidence="4" id="KW-0808">Transferase</keyword>
<feature type="domain" description="NERD" evidence="3">
    <location>
        <begin position="27"/>
        <end position="143"/>
    </location>
</feature>
<dbReference type="Pfam" id="PF00069">
    <property type="entry name" value="Pkinase"/>
    <property type="match status" value="2"/>
</dbReference>